<evidence type="ECO:0000313" key="1">
    <source>
        <dbReference type="EMBL" id="MCP1674322.1"/>
    </source>
</evidence>
<evidence type="ECO:0000313" key="2">
    <source>
        <dbReference type="Proteomes" id="UP001205843"/>
    </source>
</evidence>
<comment type="caution">
    <text evidence="1">The sequence shown here is derived from an EMBL/GenBank/DDBJ whole genome shotgun (WGS) entry which is preliminary data.</text>
</comment>
<dbReference type="Proteomes" id="UP001205843">
    <property type="component" value="Unassembled WGS sequence"/>
</dbReference>
<proteinExistence type="predicted"/>
<organism evidence="1 2">
    <name type="scientific">Natronocella acetinitrilica</name>
    <dbReference type="NCBI Taxonomy" id="414046"/>
    <lineage>
        <taxon>Bacteria</taxon>
        <taxon>Pseudomonadati</taxon>
        <taxon>Pseudomonadota</taxon>
        <taxon>Gammaproteobacteria</taxon>
        <taxon>Chromatiales</taxon>
        <taxon>Ectothiorhodospiraceae</taxon>
        <taxon>Natronocella</taxon>
    </lineage>
</organism>
<protein>
    <submittedName>
        <fullName evidence="1">Uncharacterized protein</fullName>
    </submittedName>
</protein>
<keyword evidence="2" id="KW-1185">Reference proteome</keyword>
<dbReference type="RefSeq" id="WP_253476252.1">
    <property type="nucleotide sequence ID" value="NZ_JALJXV010000003.1"/>
</dbReference>
<dbReference type="AlphaFoldDB" id="A0AAE3G5N5"/>
<accession>A0AAE3G5N5</accession>
<sequence length="66" mass="7573">MSQGLPQETRQYIQELERLWDFVSDMVEGGRLSEELVPDDYQALVSQMSERCEPARLAHQGVPHGE</sequence>
<name>A0AAE3G5N5_9GAMM</name>
<reference evidence="1" key="1">
    <citation type="submission" date="2022-03" db="EMBL/GenBank/DDBJ databases">
        <title>Genomic Encyclopedia of Type Strains, Phase III (KMG-III): the genomes of soil and plant-associated and newly described type strains.</title>
        <authorList>
            <person name="Whitman W."/>
        </authorList>
    </citation>
    <scope>NUCLEOTIDE SEQUENCE</scope>
    <source>
        <strain evidence="1">ANL 6-2</strain>
    </source>
</reference>
<dbReference type="EMBL" id="JALJXV010000003">
    <property type="protein sequence ID" value="MCP1674322.1"/>
    <property type="molecule type" value="Genomic_DNA"/>
</dbReference>
<gene>
    <name evidence="1" type="ORF">J2T57_001424</name>
</gene>